<keyword evidence="3 4" id="KW-0378">Hydrolase</keyword>
<reference evidence="9" key="1">
    <citation type="journal article" date="2013" name="Genome Announc.">
        <title>Draft genome sequence of the basidiomycetous yeast-like fungus Pseudozyma hubeiensis SY62, which produces an abundant amount of the biosurfactant mannosylerythritol lipids.</title>
        <authorList>
            <person name="Konishi M."/>
            <person name="Hatada Y."/>
            <person name="Horiuchi J."/>
        </authorList>
    </citation>
    <scope>NUCLEOTIDE SEQUENCE [LARGE SCALE GENOMIC DNA]</scope>
    <source>
        <strain evidence="9">SY62</strain>
    </source>
</reference>
<accession>R9PIX3</accession>
<dbReference type="RefSeq" id="XP_012191657.1">
    <property type="nucleotide sequence ID" value="XM_012336267.1"/>
</dbReference>
<evidence type="ECO:0000313" key="8">
    <source>
        <dbReference type="EMBL" id="GAC98070.1"/>
    </source>
</evidence>
<dbReference type="InterPro" id="IPR001139">
    <property type="entry name" value="Glyco_hydro_30"/>
</dbReference>
<sequence length="602" mass="64917">MFDRGGSEADSYTDKPMLPTAHTRRQPPPPPASARKRNNKAAAWWSRQSRIRKIVFVALLAVVLLALILGLALGLTIGKPAKEDSDPSTDYVPSTISGDRASLLQQGYWYTAPSNGTNFNWTSANPQLGNYRADSQGVDIIINTTNTLQPIDGFGGAMTDSSAFLLNRLKSREAGLYNRLMDFMFNNATGVGVTRISMGASDFSVGQEYSYIPQPPAFAQAADQLSDPNALLSSFSIQSTQTTQNTIPVLVDAFKRNPNLKVILSPWSPPAFMKSNNTMNGGTLRSGFIGVLAQYYAQTAAAFTQAGVRPWAMTLQNEPSHIASYPSMGMDASTQSQLASALKAALAQRGLAQVQVWAHDDNYSGYQTAADIVNANASSIDAVAFHCYRGDPSQIASFESALQNGVTKTVHMTECTGVNPANRWSGIQGWLNNVYWPVGNANARSIVQWNLALDNGYGPHLESSYCSSCTGSLTLSSADHPADPYVEFNDQIYLTSHFSAATTDLTNVGGGQAVRVAASQGTLYSLQRQDWDCLRWLAYAAPLNARSLQPPSSANGATATRRVGLVMANTCQQTKNVVISSDGRRSTLQVRQGLTSFVWTAP</sequence>
<dbReference type="OrthoDB" id="2160638at2759"/>
<dbReference type="GO" id="GO:0006680">
    <property type="term" value="P:glucosylceramide catabolic process"/>
    <property type="evidence" value="ECO:0007669"/>
    <property type="project" value="TreeGrafter"/>
</dbReference>
<dbReference type="FunFam" id="3.20.20.80:FF:000412">
    <property type="entry name" value="Uncharacterized protein"/>
    <property type="match status" value="1"/>
</dbReference>
<dbReference type="eggNOG" id="KOG2566">
    <property type="taxonomic scope" value="Eukaryota"/>
</dbReference>
<evidence type="ECO:0000256" key="2">
    <source>
        <dbReference type="ARBA" id="ARBA00022729"/>
    </source>
</evidence>
<evidence type="ECO:0000256" key="6">
    <source>
        <dbReference type="SAM" id="Phobius"/>
    </source>
</evidence>
<dbReference type="GO" id="GO:0004348">
    <property type="term" value="F:glucosylceramidase activity"/>
    <property type="evidence" value="ECO:0007669"/>
    <property type="project" value="InterPro"/>
</dbReference>
<comment type="similarity">
    <text evidence="1 4">Belongs to the glycosyl hydrolase 30 family.</text>
</comment>
<dbReference type="InterPro" id="IPR017853">
    <property type="entry name" value="GH"/>
</dbReference>
<evidence type="ECO:0000313" key="9">
    <source>
        <dbReference type="Proteomes" id="UP000014071"/>
    </source>
</evidence>
<evidence type="ECO:0000256" key="3">
    <source>
        <dbReference type="ARBA" id="ARBA00022801"/>
    </source>
</evidence>
<feature type="domain" description="Glycosyl hydrolase family 30 TIM-barrel" evidence="7">
    <location>
        <begin position="151"/>
        <end position="395"/>
    </location>
</feature>
<feature type="transmembrane region" description="Helical" evidence="6">
    <location>
        <begin position="54"/>
        <end position="77"/>
    </location>
</feature>
<keyword evidence="6" id="KW-0472">Membrane</keyword>
<dbReference type="HOGENOM" id="CLU_458635_0_0_1"/>
<dbReference type="InterPro" id="IPR033453">
    <property type="entry name" value="Glyco_hydro_30_TIM-barrel"/>
</dbReference>
<evidence type="ECO:0000259" key="7">
    <source>
        <dbReference type="Pfam" id="PF02055"/>
    </source>
</evidence>
<dbReference type="GO" id="GO:0016020">
    <property type="term" value="C:membrane"/>
    <property type="evidence" value="ECO:0007669"/>
    <property type="project" value="GOC"/>
</dbReference>
<dbReference type="STRING" id="1305764.R9PIX3"/>
<dbReference type="EMBL" id="DF238815">
    <property type="protein sequence ID" value="GAC98070.1"/>
    <property type="molecule type" value="Genomic_DNA"/>
</dbReference>
<dbReference type="PANTHER" id="PTHR11069">
    <property type="entry name" value="GLUCOSYLCERAMIDASE"/>
    <property type="match status" value="1"/>
</dbReference>
<dbReference type="Gene3D" id="3.20.20.80">
    <property type="entry name" value="Glycosidases"/>
    <property type="match status" value="1"/>
</dbReference>
<proteinExistence type="inferred from homology"/>
<keyword evidence="2" id="KW-0732">Signal</keyword>
<keyword evidence="9" id="KW-1185">Reference proteome</keyword>
<keyword evidence="4" id="KW-0326">Glycosidase</keyword>
<evidence type="ECO:0000256" key="4">
    <source>
        <dbReference type="RuleBase" id="RU361188"/>
    </source>
</evidence>
<dbReference type="Pfam" id="PF02055">
    <property type="entry name" value="Glyco_hydro_30"/>
    <property type="match status" value="1"/>
</dbReference>
<dbReference type="SUPFAM" id="SSF51445">
    <property type="entry name" value="(Trans)glycosidases"/>
    <property type="match status" value="1"/>
</dbReference>
<dbReference type="GeneID" id="24110936"/>
<keyword evidence="6" id="KW-0812">Transmembrane</keyword>
<evidence type="ECO:0000256" key="5">
    <source>
        <dbReference type="SAM" id="MobiDB-lite"/>
    </source>
</evidence>
<protein>
    <submittedName>
        <fullName evidence="8">Glycoside hydrolase</fullName>
    </submittedName>
</protein>
<dbReference type="AlphaFoldDB" id="R9PIX3"/>
<dbReference type="Proteomes" id="UP000014071">
    <property type="component" value="Unassembled WGS sequence"/>
</dbReference>
<name>R9PIX3_PSEHS</name>
<dbReference type="PANTHER" id="PTHR11069:SF23">
    <property type="entry name" value="LYSOSOMAL ACID GLUCOSYLCERAMIDASE"/>
    <property type="match status" value="1"/>
</dbReference>
<organism evidence="8 9">
    <name type="scientific">Pseudozyma hubeiensis (strain SY62)</name>
    <name type="common">Yeast</name>
    <dbReference type="NCBI Taxonomy" id="1305764"/>
    <lineage>
        <taxon>Eukaryota</taxon>
        <taxon>Fungi</taxon>
        <taxon>Dikarya</taxon>
        <taxon>Basidiomycota</taxon>
        <taxon>Ustilaginomycotina</taxon>
        <taxon>Ustilaginomycetes</taxon>
        <taxon>Ustilaginales</taxon>
        <taxon>Ustilaginaceae</taxon>
        <taxon>Pseudozyma</taxon>
    </lineage>
</organism>
<feature type="region of interest" description="Disordered" evidence="5">
    <location>
        <begin position="1"/>
        <end position="39"/>
    </location>
</feature>
<evidence type="ECO:0000256" key="1">
    <source>
        <dbReference type="ARBA" id="ARBA00005382"/>
    </source>
</evidence>
<gene>
    <name evidence="8" type="ORF">PHSY_005659</name>
</gene>
<keyword evidence="6" id="KW-1133">Transmembrane helix</keyword>